<evidence type="ECO:0000313" key="1">
    <source>
        <dbReference type="EMBL" id="MFK2852998.1"/>
    </source>
</evidence>
<dbReference type="EMBL" id="JADIKI010000018">
    <property type="protein sequence ID" value="MFK2852998.1"/>
    <property type="molecule type" value="Genomic_DNA"/>
</dbReference>
<reference evidence="1 2" key="1">
    <citation type="submission" date="2020-10" db="EMBL/GenBank/DDBJ databases">
        <title>Phylogeny of dyella-like bacteria.</title>
        <authorList>
            <person name="Fu J."/>
        </authorList>
    </citation>
    <scope>NUCLEOTIDE SEQUENCE [LARGE SCALE GENOMIC DNA]</scope>
    <source>
        <strain evidence="1 2">DHG40</strain>
    </source>
</reference>
<sequence>MSAQKPRRAVLVSVEREGDSLRVRLDDAECDVTSLKIWNQKEHVTNKLLPEESFREMNISDEELANFGAVIFARLNAFLDLGEA</sequence>
<protein>
    <submittedName>
        <fullName evidence="1">Uncharacterized protein</fullName>
    </submittedName>
</protein>
<keyword evidence="2" id="KW-1185">Reference proteome</keyword>
<dbReference type="RefSeq" id="WP_380011972.1">
    <property type="nucleotide sequence ID" value="NZ_JADIKI010000018.1"/>
</dbReference>
<proteinExistence type="predicted"/>
<accession>A0ABW8ICV4</accession>
<organism evidence="1 2">
    <name type="scientific">Dyella humi</name>
    <dbReference type="NCBI Taxonomy" id="1770547"/>
    <lineage>
        <taxon>Bacteria</taxon>
        <taxon>Pseudomonadati</taxon>
        <taxon>Pseudomonadota</taxon>
        <taxon>Gammaproteobacteria</taxon>
        <taxon>Lysobacterales</taxon>
        <taxon>Rhodanobacteraceae</taxon>
        <taxon>Dyella</taxon>
    </lineage>
</organism>
<comment type="caution">
    <text evidence="1">The sequence shown here is derived from an EMBL/GenBank/DDBJ whole genome shotgun (WGS) entry which is preliminary data.</text>
</comment>
<dbReference type="Proteomes" id="UP001620409">
    <property type="component" value="Unassembled WGS sequence"/>
</dbReference>
<evidence type="ECO:0000313" key="2">
    <source>
        <dbReference type="Proteomes" id="UP001620409"/>
    </source>
</evidence>
<gene>
    <name evidence="1" type="ORF">ISP18_00130</name>
</gene>
<name>A0ABW8ICV4_9GAMM</name>